<dbReference type="GO" id="GO:0003723">
    <property type="term" value="F:RNA binding"/>
    <property type="evidence" value="ECO:0007669"/>
    <property type="project" value="UniProtKB-UniRule"/>
</dbReference>
<dbReference type="PANTHER" id="PTHR24031">
    <property type="entry name" value="RNA HELICASE"/>
    <property type="match status" value="1"/>
</dbReference>
<dbReference type="Proteomes" id="UP000007875">
    <property type="component" value="Unassembled WGS sequence"/>
</dbReference>
<dbReference type="GeneTree" id="ENSGT00940000155678"/>
<sequence>ENLGVMPEIGKEIVAIGWQLPTDIQAESIPLILGGGDVLMAAETGSGKTAAFSIPVIQVVHETLLEIRSGGSFNHYTHQVDGAIKQPRTWKMNPFDRGNSFAISPDGLLGQCREQREWQGCRSTMGVTRGKFYYEATCKDEGLNRVGWATMNADLNLGTDKEGYGFGGTGKKSNNRQFDSYGEQFTMHDVIGCYIDMDGGKIKYSKNGVDLGHAFDIPGYQRNKPMFAACVLKNSEIEFNFGGTPFKYPPSDYVGLSGADESSSVPSSKFIHQKQSTKRANNAPYAVIIEPSRELAEQTARIIAELKKHVNNPTLSEVLVVGGVPAAEQLTQIQRGVDIVIGTPGRVDDFISTGKIDLGHVRFLVLDECDGLLTAGCGGFIKRMHSQIPKVAADGKRLQVVVCSATLHIYEVKKLANEIMNFPIWVDLKGEDAVPETVHHVVVPVDPIKDPSWMGLRTHIQTDGVHSKDRVDSRAKETKEKWSEGVKILKGEYCVRAIREHKMEQAIIFCRTKLDCDNLEKYFRQLSDELLTCVCLHSDRKPAERRGNLEKFKNREVRHLICTDVAARGIDIRGVPFVINVTLPDDKQNYVHRIGRVGRAERMGNCNNRGRGCYNTNLTDFGGCCIWYDENTILGEIEGHLKITIEQTTPMMKIPVDEFDGKVVYGVKKSKSSGSKYKDHADVLAPRVAELQSLETSVQTSFLQMKVNIAKIL</sequence>
<protein>
    <recommendedName>
        <fullName evidence="9">ATP-dependent RNA helicase</fullName>
        <ecNumber evidence="9">3.6.4.13</ecNumber>
    </recommendedName>
</protein>
<dbReference type="CDD" id="cd18787">
    <property type="entry name" value="SF2_C_DEAD"/>
    <property type="match status" value="1"/>
</dbReference>
<dbReference type="Pfam" id="PF00270">
    <property type="entry name" value="DEAD"/>
    <property type="match status" value="2"/>
</dbReference>
<dbReference type="InterPro" id="IPR011545">
    <property type="entry name" value="DEAD/DEAH_box_helicase_dom"/>
</dbReference>
<evidence type="ECO:0000256" key="3">
    <source>
        <dbReference type="ARBA" id="ARBA00022722"/>
    </source>
</evidence>
<dbReference type="InterPro" id="IPR014001">
    <property type="entry name" value="Helicase_ATP-bd"/>
</dbReference>
<feature type="domain" description="B30.2/SPRY" evidence="10">
    <location>
        <begin position="70"/>
        <end position="246"/>
    </location>
</feature>
<reference evidence="13" key="3">
    <citation type="submission" date="2025-09" db="UniProtKB">
        <authorList>
            <consortium name="Ensembl"/>
        </authorList>
    </citation>
    <scope>IDENTIFICATION</scope>
</reference>
<dbReference type="InParanoid" id="H2YIC2"/>
<dbReference type="GO" id="GO:0003724">
    <property type="term" value="F:RNA helicase activity"/>
    <property type="evidence" value="ECO:0007669"/>
    <property type="project" value="UniProtKB-EC"/>
</dbReference>
<dbReference type="SMART" id="SM00487">
    <property type="entry name" value="DEXDc"/>
    <property type="match status" value="1"/>
</dbReference>
<dbReference type="SUPFAM" id="SSF49899">
    <property type="entry name" value="Concanavalin A-like lectins/glucanases"/>
    <property type="match status" value="1"/>
</dbReference>
<keyword evidence="7 9" id="KW-0067">ATP-binding</keyword>
<dbReference type="InterPro" id="IPR043136">
    <property type="entry name" value="B30.2/SPRY_sf"/>
</dbReference>
<evidence type="ECO:0000256" key="8">
    <source>
        <dbReference type="ARBA" id="ARBA00022884"/>
    </source>
</evidence>
<keyword evidence="5 9" id="KW-0378">Hydrolase</keyword>
<evidence type="ECO:0000256" key="1">
    <source>
        <dbReference type="ARBA" id="ARBA00004463"/>
    </source>
</evidence>
<feature type="domain" description="Helicase C-terminal" evidence="12">
    <location>
        <begin position="470"/>
        <end position="657"/>
    </location>
</feature>
<keyword evidence="3" id="KW-0540">Nuclease</keyword>
<dbReference type="FunFam" id="2.60.120.920:FF:000076">
    <property type="entry name" value="ATP-dependent RNA helicase DDX1"/>
    <property type="match status" value="1"/>
</dbReference>
<evidence type="ECO:0000259" key="10">
    <source>
        <dbReference type="PROSITE" id="PS50188"/>
    </source>
</evidence>
<organism evidence="13 14">
    <name type="scientific">Ciona savignyi</name>
    <name type="common">Pacific transparent sea squirt</name>
    <dbReference type="NCBI Taxonomy" id="51511"/>
    <lineage>
        <taxon>Eukaryota</taxon>
        <taxon>Metazoa</taxon>
        <taxon>Chordata</taxon>
        <taxon>Tunicata</taxon>
        <taxon>Ascidiacea</taxon>
        <taxon>Phlebobranchia</taxon>
        <taxon>Cionidae</taxon>
        <taxon>Ciona</taxon>
    </lineage>
</organism>
<keyword evidence="14" id="KW-1185">Reference proteome</keyword>
<evidence type="ECO:0000256" key="7">
    <source>
        <dbReference type="ARBA" id="ARBA00022840"/>
    </source>
</evidence>
<dbReference type="PROSITE" id="PS51192">
    <property type="entry name" value="HELICASE_ATP_BIND_1"/>
    <property type="match status" value="1"/>
</dbReference>
<dbReference type="InterPro" id="IPR001650">
    <property type="entry name" value="Helicase_C-like"/>
</dbReference>
<dbReference type="InterPro" id="IPR001870">
    <property type="entry name" value="B30.2/SPRY"/>
</dbReference>
<accession>H2YIC2</accession>
<dbReference type="GO" id="GO:0005524">
    <property type="term" value="F:ATP binding"/>
    <property type="evidence" value="ECO:0007669"/>
    <property type="project" value="UniProtKB-UniRule"/>
</dbReference>
<dbReference type="FunFam" id="3.40.50.300:FF:000652">
    <property type="entry name" value="ATP-dependent RNA helicase DDX1"/>
    <property type="match status" value="1"/>
</dbReference>
<dbReference type="Gene3D" id="2.60.120.920">
    <property type="match status" value="1"/>
</dbReference>
<evidence type="ECO:0000256" key="6">
    <source>
        <dbReference type="ARBA" id="ARBA00022839"/>
    </source>
</evidence>
<dbReference type="OMA" id="KRQQVKF"/>
<dbReference type="Pfam" id="PF00271">
    <property type="entry name" value="Helicase_C"/>
    <property type="match status" value="1"/>
</dbReference>
<dbReference type="Pfam" id="PF00622">
    <property type="entry name" value="SPRY"/>
    <property type="match status" value="1"/>
</dbReference>
<comment type="subcellular location">
    <subcellularLocation>
        <location evidence="1">Cytoplasmic granule</location>
    </subcellularLocation>
</comment>
<keyword evidence="9" id="KW-0347">Helicase</keyword>
<dbReference type="InterPro" id="IPR027417">
    <property type="entry name" value="P-loop_NTPase"/>
</dbReference>
<dbReference type="CDD" id="cd12873">
    <property type="entry name" value="SPRY_DDX1"/>
    <property type="match status" value="1"/>
</dbReference>
<evidence type="ECO:0000256" key="2">
    <source>
        <dbReference type="ARBA" id="ARBA00008765"/>
    </source>
</evidence>
<dbReference type="SMART" id="SM00449">
    <property type="entry name" value="SPRY"/>
    <property type="match status" value="1"/>
</dbReference>
<comment type="function">
    <text evidence="9">RNA helicase.</text>
</comment>
<dbReference type="FunCoup" id="H2YIC2">
    <property type="interactions" value="593"/>
</dbReference>
<dbReference type="GO" id="GO:0004527">
    <property type="term" value="F:exonuclease activity"/>
    <property type="evidence" value="ECO:0007669"/>
    <property type="project" value="UniProtKB-KW"/>
</dbReference>
<feature type="domain" description="Helicase ATP-binding" evidence="11">
    <location>
        <begin position="280"/>
        <end position="425"/>
    </location>
</feature>
<comment type="domain">
    <text evidence="9">The helicase domain is involved in the stimulation of RELA transcriptional activity.</text>
</comment>
<dbReference type="Gene3D" id="3.40.50.300">
    <property type="entry name" value="P-loop containing nucleotide triphosphate hydrolases"/>
    <property type="match status" value="3"/>
</dbReference>
<dbReference type="Ensembl" id="ENSCSAVT00000005142.1">
    <property type="protein sequence ID" value="ENSCSAVP00000005071.1"/>
    <property type="gene ID" value="ENSCSAVG00000003028.1"/>
</dbReference>
<comment type="similarity">
    <text evidence="2">Belongs to the DEAD box helicase family. DDX1 subfamily.</text>
</comment>
<dbReference type="InterPro" id="IPR013320">
    <property type="entry name" value="ConA-like_dom_sf"/>
</dbReference>
<reference evidence="14" key="1">
    <citation type="submission" date="2003-08" db="EMBL/GenBank/DDBJ databases">
        <authorList>
            <person name="Birren B."/>
            <person name="Nusbaum C."/>
            <person name="Abebe A."/>
            <person name="Abouelleil A."/>
            <person name="Adekoya E."/>
            <person name="Ait-zahra M."/>
            <person name="Allen N."/>
            <person name="Allen T."/>
            <person name="An P."/>
            <person name="Anderson M."/>
            <person name="Anderson S."/>
            <person name="Arachchi H."/>
            <person name="Armbruster J."/>
            <person name="Bachantsang P."/>
            <person name="Baldwin J."/>
            <person name="Barry A."/>
            <person name="Bayul T."/>
            <person name="Blitshsteyn B."/>
            <person name="Bloom T."/>
            <person name="Blye J."/>
            <person name="Boguslavskiy L."/>
            <person name="Borowsky M."/>
            <person name="Boukhgalter B."/>
            <person name="Brunache A."/>
            <person name="Butler J."/>
            <person name="Calixte N."/>
            <person name="Calvo S."/>
            <person name="Camarata J."/>
            <person name="Campo K."/>
            <person name="Chang J."/>
            <person name="Cheshatsang Y."/>
            <person name="Citroen M."/>
            <person name="Collymore A."/>
            <person name="Considine T."/>
            <person name="Cook A."/>
            <person name="Cooke P."/>
            <person name="Corum B."/>
            <person name="Cuomo C."/>
            <person name="David R."/>
            <person name="Dawoe T."/>
            <person name="Degray S."/>
            <person name="Dodge S."/>
            <person name="Dooley K."/>
            <person name="Dorje P."/>
            <person name="Dorjee K."/>
            <person name="Dorris L."/>
            <person name="Duffey N."/>
            <person name="Dupes A."/>
            <person name="Elkins T."/>
            <person name="Engels R."/>
            <person name="Erickson J."/>
            <person name="Farina A."/>
            <person name="Faro S."/>
            <person name="Ferreira P."/>
            <person name="Fischer H."/>
            <person name="Fitzgerald M."/>
            <person name="Foley K."/>
            <person name="Gage D."/>
            <person name="Galagan J."/>
            <person name="Gearin G."/>
            <person name="Gnerre S."/>
            <person name="Gnirke A."/>
            <person name="Goyette A."/>
            <person name="Graham J."/>
            <person name="Grandbois E."/>
            <person name="Gyaltsen K."/>
            <person name="Hafez N."/>
            <person name="Hagopian D."/>
            <person name="Hagos B."/>
            <person name="Hall J."/>
            <person name="Hatcher B."/>
            <person name="Heller A."/>
            <person name="Higgins H."/>
            <person name="Honan T."/>
            <person name="Horn A."/>
            <person name="Houde N."/>
            <person name="Hughes L."/>
            <person name="Hulme W."/>
            <person name="Husby E."/>
            <person name="Iliev I."/>
            <person name="Jaffe D."/>
            <person name="Jones C."/>
            <person name="Kamal M."/>
            <person name="Kamat A."/>
            <person name="Kamvysselis M."/>
            <person name="Karlsson E."/>
            <person name="Kells C."/>
            <person name="Kieu A."/>
            <person name="Kisner P."/>
            <person name="Kodira C."/>
            <person name="Kulbokas E."/>
            <person name="Labutti K."/>
            <person name="Lama D."/>
            <person name="Landers T."/>
            <person name="Leger J."/>
            <person name="Levine S."/>
            <person name="Lewis D."/>
            <person name="Lewis T."/>
            <person name="Lindblad-toh K."/>
            <person name="Liu X."/>
            <person name="Lokyitsang T."/>
            <person name="Lokyitsang Y."/>
            <person name="Lucien O."/>
            <person name="Lui A."/>
            <person name="Ma L.J."/>
            <person name="Mabbitt R."/>
            <person name="Macdonald J."/>
            <person name="Maclean C."/>
            <person name="Major J."/>
            <person name="Manning J."/>
            <person name="Marabella R."/>
            <person name="Maru K."/>
            <person name="Matthews C."/>
            <person name="Mauceli E."/>
            <person name="Mccarthy M."/>
            <person name="Mcdonough S."/>
            <person name="Mcghee T."/>
            <person name="Meldrim J."/>
            <person name="Meneus L."/>
            <person name="Mesirov J."/>
            <person name="Mihalev A."/>
            <person name="Mihova T."/>
            <person name="Mikkelsen T."/>
            <person name="Mlenga V."/>
            <person name="Moru K."/>
            <person name="Mozes J."/>
            <person name="Mulrain L."/>
            <person name="Munson G."/>
            <person name="Naylor J."/>
            <person name="Newes C."/>
            <person name="Nguyen C."/>
            <person name="Nguyen N."/>
            <person name="Nguyen T."/>
            <person name="Nicol R."/>
            <person name="Nielsen C."/>
            <person name="Nizzari M."/>
            <person name="Norbu C."/>
            <person name="Norbu N."/>
            <person name="O'donnell P."/>
            <person name="Okoawo O."/>
            <person name="O'leary S."/>
            <person name="Omotosho B."/>
            <person name="O'neill K."/>
            <person name="Osman S."/>
            <person name="Parker S."/>
            <person name="Perrin D."/>
            <person name="Phunkhang P."/>
            <person name="Piqani B."/>
            <person name="Purcell S."/>
            <person name="Rachupka T."/>
            <person name="Ramasamy U."/>
            <person name="Rameau R."/>
            <person name="Ray V."/>
            <person name="Raymond C."/>
            <person name="Retta R."/>
            <person name="Richardson S."/>
            <person name="Rise C."/>
            <person name="Rodriguez J."/>
            <person name="Rogers J."/>
            <person name="Rogov P."/>
            <person name="Rutman M."/>
            <person name="Schupbach R."/>
            <person name="Seaman C."/>
            <person name="Settipalli S."/>
            <person name="Sharpe T."/>
            <person name="Sheridan J."/>
            <person name="Sherpa N."/>
            <person name="Shi J."/>
            <person name="Smirnov S."/>
            <person name="Smith C."/>
            <person name="Sougnez C."/>
            <person name="Spencer B."/>
            <person name="Stalker J."/>
            <person name="Stange-thomann N."/>
            <person name="Stavropoulos S."/>
            <person name="Stetson K."/>
            <person name="Stone C."/>
            <person name="Stone S."/>
            <person name="Stubbs M."/>
            <person name="Talamas J."/>
            <person name="Tchuinga P."/>
            <person name="Tenzing P."/>
            <person name="Tesfaye S."/>
            <person name="Theodore J."/>
            <person name="Thoulutsang Y."/>
            <person name="Topham K."/>
            <person name="Towey S."/>
            <person name="Tsamla T."/>
            <person name="Tsomo N."/>
            <person name="Vallee D."/>
            <person name="Vassiliev H."/>
            <person name="Venkataraman V."/>
            <person name="Vinson J."/>
            <person name="Vo A."/>
            <person name="Wade C."/>
            <person name="Wang S."/>
            <person name="Wangchuk T."/>
            <person name="Wangdi T."/>
            <person name="Whittaker C."/>
            <person name="Wilkinson J."/>
            <person name="Wu Y."/>
            <person name="Wyman D."/>
            <person name="Yadav S."/>
            <person name="Yang S."/>
            <person name="Yang X."/>
            <person name="Yeager S."/>
            <person name="Yee E."/>
            <person name="Young G."/>
            <person name="Zainoun J."/>
            <person name="Zembeck L."/>
            <person name="Zimmer A."/>
            <person name="Zody M."/>
            <person name="Lander E."/>
        </authorList>
    </citation>
    <scope>NUCLEOTIDE SEQUENCE [LARGE SCALE GENOMIC DNA]</scope>
</reference>
<keyword evidence="4 9" id="KW-0547">Nucleotide-binding</keyword>
<dbReference type="PROSITE" id="PS50188">
    <property type="entry name" value="B302_SPRY"/>
    <property type="match status" value="1"/>
</dbReference>
<evidence type="ECO:0000256" key="4">
    <source>
        <dbReference type="ARBA" id="ARBA00022741"/>
    </source>
</evidence>
<dbReference type="EC" id="3.6.4.13" evidence="9"/>
<evidence type="ECO:0000256" key="9">
    <source>
        <dbReference type="RuleBase" id="RU365068"/>
    </source>
</evidence>
<dbReference type="InterPro" id="IPR003877">
    <property type="entry name" value="SPRY_dom"/>
</dbReference>
<reference evidence="13" key="2">
    <citation type="submission" date="2025-08" db="UniProtKB">
        <authorList>
            <consortium name="Ensembl"/>
        </authorList>
    </citation>
    <scope>IDENTIFICATION</scope>
</reference>
<evidence type="ECO:0000313" key="14">
    <source>
        <dbReference type="Proteomes" id="UP000007875"/>
    </source>
</evidence>
<name>H2YIC2_CIOSA</name>
<dbReference type="SMART" id="SM00490">
    <property type="entry name" value="HELICc"/>
    <property type="match status" value="1"/>
</dbReference>
<dbReference type="HOGENOM" id="CLU_016321_0_0_1"/>
<dbReference type="AlphaFoldDB" id="H2YIC2"/>
<dbReference type="SUPFAM" id="SSF52540">
    <property type="entry name" value="P-loop containing nucleoside triphosphate hydrolases"/>
    <property type="match status" value="2"/>
</dbReference>
<dbReference type="PROSITE" id="PS51194">
    <property type="entry name" value="HELICASE_CTER"/>
    <property type="match status" value="1"/>
</dbReference>
<evidence type="ECO:0000259" key="12">
    <source>
        <dbReference type="PROSITE" id="PS51194"/>
    </source>
</evidence>
<proteinExistence type="inferred from homology"/>
<evidence type="ECO:0000259" key="11">
    <source>
        <dbReference type="PROSITE" id="PS51192"/>
    </source>
</evidence>
<comment type="catalytic activity">
    <reaction evidence="9">
        <text>ATP + H2O = ADP + phosphate + H(+)</text>
        <dbReference type="Rhea" id="RHEA:13065"/>
        <dbReference type="ChEBI" id="CHEBI:15377"/>
        <dbReference type="ChEBI" id="CHEBI:15378"/>
        <dbReference type="ChEBI" id="CHEBI:30616"/>
        <dbReference type="ChEBI" id="CHEBI:43474"/>
        <dbReference type="ChEBI" id="CHEBI:456216"/>
        <dbReference type="EC" id="3.6.4.13"/>
    </reaction>
</comment>
<dbReference type="STRING" id="51511.ENSCSAVP00000005071"/>
<evidence type="ECO:0000313" key="13">
    <source>
        <dbReference type="Ensembl" id="ENSCSAVP00000005071.1"/>
    </source>
</evidence>
<dbReference type="eggNOG" id="KOG0349">
    <property type="taxonomic scope" value="Eukaryota"/>
</dbReference>
<keyword evidence="6" id="KW-0269">Exonuclease</keyword>
<keyword evidence="8 9" id="KW-0694">RNA-binding</keyword>
<evidence type="ECO:0000256" key="5">
    <source>
        <dbReference type="ARBA" id="ARBA00022801"/>
    </source>
</evidence>